<dbReference type="AlphaFoldDB" id="A0A7D7QP86"/>
<keyword evidence="3" id="KW-1185">Reference proteome</keyword>
<evidence type="ECO:0000313" key="2">
    <source>
        <dbReference type="EMBL" id="QMS92344.1"/>
    </source>
</evidence>
<accession>A0A7D7QP86</accession>
<dbReference type="SUPFAM" id="SSF47413">
    <property type="entry name" value="lambda repressor-like DNA-binding domains"/>
    <property type="match status" value="1"/>
</dbReference>
<dbReference type="PROSITE" id="PS50943">
    <property type="entry name" value="HTH_CROC1"/>
    <property type="match status" value="1"/>
</dbReference>
<protein>
    <submittedName>
        <fullName evidence="2">TniQ family protein</fullName>
    </submittedName>
</protein>
<dbReference type="GO" id="GO:0003677">
    <property type="term" value="F:DNA binding"/>
    <property type="evidence" value="ECO:0007669"/>
    <property type="project" value="InterPro"/>
</dbReference>
<dbReference type="EMBL" id="CP054698">
    <property type="protein sequence ID" value="QMS92344.1"/>
    <property type="molecule type" value="Genomic_DNA"/>
</dbReference>
<dbReference type="Proteomes" id="UP000514713">
    <property type="component" value="Chromosome"/>
</dbReference>
<organism evidence="2 3">
    <name type="scientific">Nostoc edaphicum CCNP1411</name>
    <dbReference type="NCBI Taxonomy" id="1472755"/>
    <lineage>
        <taxon>Bacteria</taxon>
        <taxon>Bacillati</taxon>
        <taxon>Cyanobacteriota</taxon>
        <taxon>Cyanophyceae</taxon>
        <taxon>Nostocales</taxon>
        <taxon>Nostocaceae</taxon>
        <taxon>Nostoc</taxon>
    </lineage>
</organism>
<dbReference type="InterPro" id="IPR009492">
    <property type="entry name" value="TniQ"/>
</dbReference>
<dbReference type="Gene3D" id="1.10.260.40">
    <property type="entry name" value="lambda repressor-like DNA-binding domains"/>
    <property type="match status" value="1"/>
</dbReference>
<dbReference type="InterPro" id="IPR001387">
    <property type="entry name" value="Cro/C1-type_HTH"/>
</dbReference>
<dbReference type="Pfam" id="PF06527">
    <property type="entry name" value="TniQ"/>
    <property type="match status" value="1"/>
</dbReference>
<dbReference type="RefSeq" id="WP_181929838.1">
    <property type="nucleotide sequence ID" value="NZ_CP054698.1"/>
</dbReference>
<dbReference type="CDD" id="cd00093">
    <property type="entry name" value="HTH_XRE"/>
    <property type="match status" value="1"/>
</dbReference>
<sequence length="464" mass="52698">MLSDSSSIHELWDLEKPIIPERSCLHHLNPVGVGSPLVESLTSYVARLAKSHNVFLGVLISRELAPLIEKVYVKTSAGMGLRALFNRATALNGTGIMAKDFVQALEKLTLQKNLQFLTLLFWADVILPKELFRDNKSWCPVCYQEWNLSQKEIYDPLLWTISIVKFCPQHNKFLCERCPNCHQKISLLTWKTQPGYCSNCGGWLGKNSSTTSYIESHDSKYLSKKELQWETWVAQVIGELIASTPYLASAPPKENIAKSLGRAIEIVTDGNIAAFASLVELPKNTVWMWQRGKALPRVDLLLKICHFLGVSLLDFLTSEDIGNLVKTILNQSQQRSRRTRISPKSFDYEQVQDALVTVLANDEIPPLTMKEAAQRLGYDRRTIFQHFPELCRDISAKYLNYSKELRLTNIELSCREVQDIAVILCDKGVYPTENLVSKSMTKPGYLRYKEVRATLQQAQGNFPR</sequence>
<evidence type="ECO:0000259" key="1">
    <source>
        <dbReference type="PROSITE" id="PS50943"/>
    </source>
</evidence>
<feature type="domain" description="HTH cro/C1-type" evidence="1">
    <location>
        <begin position="273"/>
        <end position="315"/>
    </location>
</feature>
<gene>
    <name evidence="2" type="ORF">HUN01_33910</name>
</gene>
<name>A0A7D7QP86_9NOSO</name>
<dbReference type="KEGG" id="ned:HUN01_33910"/>
<reference evidence="3" key="1">
    <citation type="submission" date="2020-06" db="EMBL/GenBank/DDBJ databases">
        <title>Nostoc edaphicum CCNP1411 genome.</title>
        <authorList>
            <person name="Fidor A."/>
            <person name="Grabski M."/>
            <person name="Gawor J."/>
            <person name="Gromadka R."/>
            <person name="Wegrzyn G."/>
            <person name="Mazur-Marzec H."/>
        </authorList>
    </citation>
    <scope>NUCLEOTIDE SEQUENCE [LARGE SCALE GENOMIC DNA]</scope>
    <source>
        <strain evidence="3">CCNP1411</strain>
    </source>
</reference>
<evidence type="ECO:0000313" key="3">
    <source>
        <dbReference type="Proteomes" id="UP000514713"/>
    </source>
</evidence>
<dbReference type="InterPro" id="IPR010982">
    <property type="entry name" value="Lambda_DNA-bd_dom_sf"/>
</dbReference>
<proteinExistence type="predicted"/>